<proteinExistence type="predicted"/>
<accession>A0A8G2CP12</accession>
<evidence type="ECO:0000313" key="1">
    <source>
        <dbReference type="EMBL" id="SIR53695.1"/>
    </source>
</evidence>
<keyword evidence="2" id="KW-1185">Reference proteome</keyword>
<dbReference type="RefSeq" id="WP_029313335.1">
    <property type="nucleotide sequence ID" value="NZ_FTNE01000049.1"/>
</dbReference>
<gene>
    <name evidence="1" type="ORF">SAMN05421828_1493</name>
</gene>
<dbReference type="EMBL" id="FTNE01000049">
    <property type="protein sequence ID" value="SIR53695.1"/>
    <property type="molecule type" value="Genomic_DNA"/>
</dbReference>
<dbReference type="Proteomes" id="UP000186308">
    <property type="component" value="Unassembled WGS sequence"/>
</dbReference>
<name>A0A8G2CP12_ACIRU</name>
<evidence type="ECO:0000313" key="2">
    <source>
        <dbReference type="Proteomes" id="UP000186308"/>
    </source>
</evidence>
<sequence length="113" mass="12676">MTCTDDDDLGVSDIENLKPQVRTRRPAKGLPLIGVWAEIPKPRSGYTIRCMLACANLAGAQEYLSRLGASLVENRTAITWSVREFRTRPVKRPRPDQAPRIRITEQNTIEIGS</sequence>
<reference evidence="1 2" key="1">
    <citation type="submission" date="2017-01" db="EMBL/GenBank/DDBJ databases">
        <authorList>
            <person name="Varghese N."/>
            <person name="Submissions S."/>
        </authorList>
    </citation>
    <scope>NUCLEOTIDE SEQUENCE [LARGE SCALE GENOMIC DNA]</scope>
    <source>
        <strain evidence="1 2">ATCC 35905</strain>
    </source>
</reference>
<protein>
    <submittedName>
        <fullName evidence="1">Uncharacterized protein</fullName>
    </submittedName>
</protein>
<dbReference type="AlphaFoldDB" id="A0A8G2CP12"/>
<organism evidence="1 2">
    <name type="scientific">Acidiphilium rubrum</name>
    <dbReference type="NCBI Taxonomy" id="526"/>
    <lineage>
        <taxon>Bacteria</taxon>
        <taxon>Pseudomonadati</taxon>
        <taxon>Pseudomonadota</taxon>
        <taxon>Alphaproteobacteria</taxon>
        <taxon>Acetobacterales</taxon>
        <taxon>Acidocellaceae</taxon>
        <taxon>Acidiphilium</taxon>
    </lineage>
</organism>
<comment type="caution">
    <text evidence="1">The sequence shown here is derived from an EMBL/GenBank/DDBJ whole genome shotgun (WGS) entry which is preliminary data.</text>
</comment>